<dbReference type="EMBL" id="WEHX01000004">
    <property type="protein sequence ID" value="KAB7662781.1"/>
    <property type="molecule type" value="Genomic_DNA"/>
</dbReference>
<dbReference type="InterPro" id="IPR005467">
    <property type="entry name" value="His_kinase_dom"/>
</dbReference>
<evidence type="ECO:0000313" key="18">
    <source>
        <dbReference type="Proteomes" id="UP000430564"/>
    </source>
</evidence>
<feature type="transmembrane region" description="Helical" evidence="13">
    <location>
        <begin position="154"/>
        <end position="174"/>
    </location>
</feature>
<dbReference type="Pfam" id="PF02518">
    <property type="entry name" value="HATPase_c"/>
    <property type="match status" value="1"/>
</dbReference>
<reference evidence="17 18" key="1">
    <citation type="submission" date="2019-10" db="EMBL/GenBank/DDBJ databases">
        <title>Genome diversity of Sutterella seckii.</title>
        <authorList>
            <person name="Chaplin A.V."/>
            <person name="Sokolova S.R."/>
            <person name="Mosin K.A."/>
            <person name="Ivanova E.L."/>
            <person name="Kochetkova T.O."/>
            <person name="Goltsov A.Y."/>
            <person name="Trofimov D.Y."/>
            <person name="Efimov B.A."/>
        </authorList>
    </citation>
    <scope>NUCLEOTIDE SEQUENCE [LARGE SCALE GENOMIC DNA]</scope>
    <source>
        <strain evidence="17 18">ASD393</strain>
    </source>
</reference>
<dbReference type="Gene3D" id="1.10.287.130">
    <property type="match status" value="1"/>
</dbReference>
<comment type="catalytic activity">
    <reaction evidence="1">
        <text>ATP + protein L-histidine = ADP + protein N-phospho-L-histidine.</text>
        <dbReference type="EC" id="2.7.13.3"/>
    </reaction>
</comment>
<dbReference type="GO" id="GO:0005524">
    <property type="term" value="F:ATP binding"/>
    <property type="evidence" value="ECO:0007669"/>
    <property type="project" value="UniProtKB-KW"/>
</dbReference>
<dbReference type="InterPro" id="IPR036890">
    <property type="entry name" value="HATPase_C_sf"/>
</dbReference>
<dbReference type="GO" id="GO:0000155">
    <property type="term" value="F:phosphorelay sensor kinase activity"/>
    <property type="evidence" value="ECO:0007669"/>
    <property type="project" value="InterPro"/>
</dbReference>
<evidence type="ECO:0000256" key="11">
    <source>
        <dbReference type="ARBA" id="ARBA00023012"/>
    </source>
</evidence>
<dbReference type="AlphaFoldDB" id="A0A6I1ETR0"/>
<protein>
    <recommendedName>
        <fullName evidence="3">histidine kinase</fullName>
        <ecNumber evidence="3">2.7.13.3</ecNumber>
    </recommendedName>
</protein>
<dbReference type="InterPro" id="IPR006311">
    <property type="entry name" value="TAT_signal"/>
</dbReference>
<dbReference type="SMART" id="SM00387">
    <property type="entry name" value="HATPase_c"/>
    <property type="match status" value="1"/>
</dbReference>
<dbReference type="InterPro" id="IPR004358">
    <property type="entry name" value="Sig_transdc_His_kin-like_C"/>
</dbReference>
<evidence type="ECO:0000313" key="17">
    <source>
        <dbReference type="EMBL" id="KAB7662781.1"/>
    </source>
</evidence>
<dbReference type="InterPro" id="IPR050428">
    <property type="entry name" value="TCS_sensor_his_kinase"/>
</dbReference>
<name>A0A6I1ETR0_9BURK</name>
<evidence type="ECO:0000256" key="13">
    <source>
        <dbReference type="SAM" id="Phobius"/>
    </source>
</evidence>
<keyword evidence="10 13" id="KW-1133">Transmembrane helix</keyword>
<dbReference type="OrthoDB" id="8583694at2"/>
<keyword evidence="9" id="KW-0067">ATP-binding</keyword>
<dbReference type="InterPro" id="IPR013727">
    <property type="entry name" value="2CSK_N"/>
</dbReference>
<dbReference type="SUPFAM" id="SSF47384">
    <property type="entry name" value="Homodimeric domain of signal transducing histidine kinase"/>
    <property type="match status" value="1"/>
</dbReference>
<dbReference type="SUPFAM" id="SSF55874">
    <property type="entry name" value="ATPase domain of HSP90 chaperone/DNA topoisomerase II/histidine kinase"/>
    <property type="match status" value="1"/>
</dbReference>
<dbReference type="PANTHER" id="PTHR45436:SF14">
    <property type="entry name" value="SENSOR PROTEIN QSEC"/>
    <property type="match status" value="1"/>
</dbReference>
<keyword evidence="7" id="KW-0547">Nucleotide-binding</keyword>
<accession>A0A6I1ETR0</accession>
<keyword evidence="4" id="KW-0597">Phosphoprotein</keyword>
<feature type="domain" description="Histidine kinase" evidence="15">
    <location>
        <begin position="228"/>
        <end position="440"/>
    </location>
</feature>
<evidence type="ECO:0000256" key="2">
    <source>
        <dbReference type="ARBA" id="ARBA00004141"/>
    </source>
</evidence>
<dbReference type="Pfam" id="PF00512">
    <property type="entry name" value="HisKA"/>
    <property type="match status" value="1"/>
</dbReference>
<evidence type="ECO:0000256" key="5">
    <source>
        <dbReference type="ARBA" id="ARBA00022679"/>
    </source>
</evidence>
<keyword evidence="6 13" id="KW-0812">Transmembrane</keyword>
<organism evidence="17 18">
    <name type="scientific">Sutterella seckii</name>
    <dbReference type="NCBI Taxonomy" id="1944635"/>
    <lineage>
        <taxon>Bacteria</taxon>
        <taxon>Pseudomonadati</taxon>
        <taxon>Pseudomonadota</taxon>
        <taxon>Betaproteobacteria</taxon>
        <taxon>Burkholderiales</taxon>
        <taxon>Sutterellaceae</taxon>
        <taxon>Sutterella</taxon>
    </lineage>
</organism>
<dbReference type="InterPro" id="IPR036097">
    <property type="entry name" value="HisK_dim/P_sf"/>
</dbReference>
<dbReference type="GO" id="GO:0005886">
    <property type="term" value="C:plasma membrane"/>
    <property type="evidence" value="ECO:0007669"/>
    <property type="project" value="TreeGrafter"/>
</dbReference>
<dbReference type="EC" id="2.7.13.3" evidence="3"/>
<dbReference type="InterPro" id="IPR003594">
    <property type="entry name" value="HATPase_dom"/>
</dbReference>
<feature type="chain" id="PRO_5026278553" description="histidine kinase" evidence="14">
    <location>
        <begin position="27"/>
        <end position="454"/>
    </location>
</feature>
<proteinExistence type="predicted"/>
<evidence type="ECO:0000256" key="10">
    <source>
        <dbReference type="ARBA" id="ARBA00022989"/>
    </source>
</evidence>
<dbReference type="FunFam" id="1.10.287.130:FF:000035">
    <property type="entry name" value="Two-component sensor histidine kinase"/>
    <property type="match status" value="1"/>
</dbReference>
<evidence type="ECO:0000256" key="6">
    <source>
        <dbReference type="ARBA" id="ARBA00022692"/>
    </source>
</evidence>
<keyword evidence="14" id="KW-0732">Signal</keyword>
<dbReference type="Gene3D" id="3.30.565.10">
    <property type="entry name" value="Histidine kinase-like ATPase, C-terminal domain"/>
    <property type="match status" value="1"/>
</dbReference>
<keyword evidence="5" id="KW-0808">Transferase</keyword>
<evidence type="ECO:0000256" key="12">
    <source>
        <dbReference type="ARBA" id="ARBA00023136"/>
    </source>
</evidence>
<evidence type="ECO:0000259" key="15">
    <source>
        <dbReference type="PROSITE" id="PS50109"/>
    </source>
</evidence>
<dbReference type="InterPro" id="IPR003661">
    <property type="entry name" value="HisK_dim/P_dom"/>
</dbReference>
<feature type="domain" description="HAMP" evidence="16">
    <location>
        <begin position="168"/>
        <end position="220"/>
    </location>
</feature>
<dbReference type="RefSeq" id="WP_152157480.1">
    <property type="nucleotide sequence ID" value="NZ_WEHX01000004.1"/>
</dbReference>
<evidence type="ECO:0000256" key="8">
    <source>
        <dbReference type="ARBA" id="ARBA00022777"/>
    </source>
</evidence>
<dbReference type="PANTHER" id="PTHR45436">
    <property type="entry name" value="SENSOR HISTIDINE KINASE YKOH"/>
    <property type="match status" value="1"/>
</dbReference>
<evidence type="ECO:0000256" key="14">
    <source>
        <dbReference type="SAM" id="SignalP"/>
    </source>
</evidence>
<dbReference type="SMART" id="SM00388">
    <property type="entry name" value="HisKA"/>
    <property type="match status" value="1"/>
</dbReference>
<feature type="signal peptide" evidence="14">
    <location>
        <begin position="1"/>
        <end position="26"/>
    </location>
</feature>
<dbReference type="Proteomes" id="UP000430564">
    <property type="component" value="Unassembled WGS sequence"/>
</dbReference>
<dbReference type="PROSITE" id="PS51318">
    <property type="entry name" value="TAT"/>
    <property type="match status" value="1"/>
</dbReference>
<dbReference type="PROSITE" id="PS50109">
    <property type="entry name" value="HIS_KIN"/>
    <property type="match status" value="1"/>
</dbReference>
<evidence type="ECO:0000256" key="1">
    <source>
        <dbReference type="ARBA" id="ARBA00000085"/>
    </source>
</evidence>
<sequence>MTSIRRKLLFTLLLALLAAGFTTATATFFSAQAEFNEFLDSHLRETAESLGDSVRHSMPTKEPEHLTIIGDAPSYRVIVQVYDSAHNSLWQREGAPAMPLPEGPGFGLVKVEGKTWRTYSVAVGPLVITAGQDLEVRTSLAATAAFRILQPLCLLLPFIAIAVWIVVGSGLAPLEKTARSVARRSPTSLEPLSTKGLPAELASLVNAINDLLRRLADSLSAQQRFASDAAHELRTPLTALKLQVQLAQRAKTPEAQQKCFSRLNEGINRATRLVQQLLTIARLDPDASKKPMTTINLAELVKSVRDDMAPIAAQKNIEITEDARPAMLDGMEDAIRLMVTNLTDNAIRYTPEGGRIEITSSTEHGLSVLRVCDNGPGIAPKERSRVFDRFYRALGTKTSGTGLGLAIVKRIVDIHHGTVEIEDGLDGRGTIFKLSFPPLGASSHHTAAVPSSRI</sequence>
<evidence type="ECO:0000256" key="9">
    <source>
        <dbReference type="ARBA" id="ARBA00022840"/>
    </source>
</evidence>
<dbReference type="InterPro" id="IPR003660">
    <property type="entry name" value="HAMP_dom"/>
</dbReference>
<dbReference type="PRINTS" id="PR00344">
    <property type="entry name" value="BCTRLSENSOR"/>
</dbReference>
<dbReference type="Pfam" id="PF08521">
    <property type="entry name" value="2CSK_N"/>
    <property type="match status" value="1"/>
</dbReference>
<keyword evidence="12 13" id="KW-0472">Membrane</keyword>
<dbReference type="PROSITE" id="PS50885">
    <property type="entry name" value="HAMP"/>
    <property type="match status" value="1"/>
</dbReference>
<keyword evidence="8 17" id="KW-0418">Kinase</keyword>
<comment type="caution">
    <text evidence="17">The sequence shown here is derived from an EMBL/GenBank/DDBJ whole genome shotgun (WGS) entry which is preliminary data.</text>
</comment>
<evidence type="ECO:0000256" key="3">
    <source>
        <dbReference type="ARBA" id="ARBA00012438"/>
    </source>
</evidence>
<gene>
    <name evidence="17" type="ORF">GBM95_01510</name>
</gene>
<keyword evidence="11" id="KW-0902">Two-component regulatory system</keyword>
<comment type="subcellular location">
    <subcellularLocation>
        <location evidence="2">Membrane</location>
        <topology evidence="2">Multi-pass membrane protein</topology>
    </subcellularLocation>
</comment>
<evidence type="ECO:0000256" key="4">
    <source>
        <dbReference type="ARBA" id="ARBA00022553"/>
    </source>
</evidence>
<evidence type="ECO:0000256" key="7">
    <source>
        <dbReference type="ARBA" id="ARBA00022741"/>
    </source>
</evidence>
<evidence type="ECO:0000259" key="16">
    <source>
        <dbReference type="PROSITE" id="PS50885"/>
    </source>
</evidence>
<dbReference type="CDD" id="cd00082">
    <property type="entry name" value="HisKA"/>
    <property type="match status" value="1"/>
</dbReference>